<evidence type="ECO:0008006" key="3">
    <source>
        <dbReference type="Google" id="ProtNLM"/>
    </source>
</evidence>
<sequence>MPDKFWNCDEMCLSYVVKPTKIVTFTGKRYNYDRAYVDRRESRTLMGCICANGSWISPMIIFKGVRWNDALKTNFLPDAQVKLLPKGWTYSELFLEWFLFLLEQFLLRFLLYSSWIHMPHRSILR</sequence>
<proteinExistence type="predicted"/>
<accession>A0ABD2NT46</accession>
<name>A0ABD2NT46_9CUCU</name>
<evidence type="ECO:0000313" key="1">
    <source>
        <dbReference type="EMBL" id="KAL3281881.1"/>
    </source>
</evidence>
<reference evidence="1 2" key="1">
    <citation type="journal article" date="2021" name="BMC Biol.">
        <title>Horizontally acquired antibacterial genes associated with adaptive radiation of ladybird beetles.</title>
        <authorList>
            <person name="Li H.S."/>
            <person name="Tang X.F."/>
            <person name="Huang Y.H."/>
            <person name="Xu Z.Y."/>
            <person name="Chen M.L."/>
            <person name="Du X.Y."/>
            <person name="Qiu B.Y."/>
            <person name="Chen P.T."/>
            <person name="Zhang W."/>
            <person name="Slipinski A."/>
            <person name="Escalona H.E."/>
            <person name="Waterhouse R.M."/>
            <person name="Zwick A."/>
            <person name="Pang H."/>
        </authorList>
    </citation>
    <scope>NUCLEOTIDE SEQUENCE [LARGE SCALE GENOMIC DNA]</scope>
    <source>
        <strain evidence="1">SYSU2018</strain>
    </source>
</reference>
<dbReference type="Proteomes" id="UP001516400">
    <property type="component" value="Unassembled WGS sequence"/>
</dbReference>
<keyword evidence="2" id="KW-1185">Reference proteome</keyword>
<gene>
    <name evidence="1" type="ORF">HHI36_005086</name>
</gene>
<dbReference type="EMBL" id="JABFTP020000144">
    <property type="protein sequence ID" value="KAL3281881.1"/>
    <property type="molecule type" value="Genomic_DNA"/>
</dbReference>
<organism evidence="1 2">
    <name type="scientific">Cryptolaemus montrouzieri</name>
    <dbReference type="NCBI Taxonomy" id="559131"/>
    <lineage>
        <taxon>Eukaryota</taxon>
        <taxon>Metazoa</taxon>
        <taxon>Ecdysozoa</taxon>
        <taxon>Arthropoda</taxon>
        <taxon>Hexapoda</taxon>
        <taxon>Insecta</taxon>
        <taxon>Pterygota</taxon>
        <taxon>Neoptera</taxon>
        <taxon>Endopterygota</taxon>
        <taxon>Coleoptera</taxon>
        <taxon>Polyphaga</taxon>
        <taxon>Cucujiformia</taxon>
        <taxon>Coccinelloidea</taxon>
        <taxon>Coccinellidae</taxon>
        <taxon>Scymninae</taxon>
        <taxon>Scymnini</taxon>
        <taxon>Cryptolaemus</taxon>
    </lineage>
</organism>
<protein>
    <recommendedName>
        <fullName evidence="3">DDE-1 domain-containing protein</fullName>
    </recommendedName>
</protein>
<evidence type="ECO:0000313" key="2">
    <source>
        <dbReference type="Proteomes" id="UP001516400"/>
    </source>
</evidence>
<dbReference type="AlphaFoldDB" id="A0ABD2NT46"/>
<comment type="caution">
    <text evidence="1">The sequence shown here is derived from an EMBL/GenBank/DDBJ whole genome shotgun (WGS) entry which is preliminary data.</text>
</comment>